<keyword evidence="7 9" id="KW-1133">Transmembrane helix</keyword>
<proteinExistence type="predicted"/>
<keyword evidence="5" id="KW-0547">Nucleotide-binding</keyword>
<name>A0A8J3ICY0_9CHLR</name>
<evidence type="ECO:0000256" key="6">
    <source>
        <dbReference type="ARBA" id="ARBA00022840"/>
    </source>
</evidence>
<dbReference type="GO" id="GO:0005524">
    <property type="term" value="F:ATP binding"/>
    <property type="evidence" value="ECO:0007669"/>
    <property type="project" value="UniProtKB-KW"/>
</dbReference>
<dbReference type="Gene3D" id="1.20.1560.10">
    <property type="entry name" value="ABC transporter type 1, transmembrane domain"/>
    <property type="match status" value="1"/>
</dbReference>
<dbReference type="Pfam" id="PF00664">
    <property type="entry name" value="ABC_membrane"/>
    <property type="match status" value="1"/>
</dbReference>
<feature type="transmembrane region" description="Helical" evidence="9">
    <location>
        <begin position="160"/>
        <end position="181"/>
    </location>
</feature>
<evidence type="ECO:0000256" key="2">
    <source>
        <dbReference type="ARBA" id="ARBA00022448"/>
    </source>
</evidence>
<evidence type="ECO:0000256" key="9">
    <source>
        <dbReference type="SAM" id="Phobius"/>
    </source>
</evidence>
<evidence type="ECO:0000313" key="12">
    <source>
        <dbReference type="EMBL" id="GHO90140.1"/>
    </source>
</evidence>
<evidence type="ECO:0000256" key="3">
    <source>
        <dbReference type="ARBA" id="ARBA00022475"/>
    </source>
</evidence>
<dbReference type="InterPro" id="IPR011527">
    <property type="entry name" value="ABC1_TM_dom"/>
</dbReference>
<dbReference type="PROSITE" id="PS50893">
    <property type="entry name" value="ABC_TRANSPORTER_2"/>
    <property type="match status" value="1"/>
</dbReference>
<feature type="transmembrane region" description="Helical" evidence="9">
    <location>
        <begin position="273"/>
        <end position="293"/>
    </location>
</feature>
<evidence type="ECO:0000313" key="13">
    <source>
        <dbReference type="Proteomes" id="UP000597444"/>
    </source>
</evidence>
<dbReference type="GO" id="GO:0005886">
    <property type="term" value="C:plasma membrane"/>
    <property type="evidence" value="ECO:0007669"/>
    <property type="project" value="UniProtKB-SubCell"/>
</dbReference>
<keyword evidence="2" id="KW-0813">Transport</keyword>
<dbReference type="InterPro" id="IPR017871">
    <property type="entry name" value="ABC_transporter-like_CS"/>
</dbReference>
<evidence type="ECO:0000256" key="4">
    <source>
        <dbReference type="ARBA" id="ARBA00022692"/>
    </source>
</evidence>
<dbReference type="PROSITE" id="PS50929">
    <property type="entry name" value="ABC_TM1F"/>
    <property type="match status" value="1"/>
</dbReference>
<feature type="transmembrane region" description="Helical" evidence="9">
    <location>
        <begin position="187"/>
        <end position="205"/>
    </location>
</feature>
<gene>
    <name evidence="12" type="ORF">KSF_001880</name>
</gene>
<evidence type="ECO:0000256" key="5">
    <source>
        <dbReference type="ARBA" id="ARBA00022741"/>
    </source>
</evidence>
<feature type="domain" description="ABC transmembrane type-1" evidence="11">
    <location>
        <begin position="34"/>
        <end position="332"/>
    </location>
</feature>
<dbReference type="PROSITE" id="PS00211">
    <property type="entry name" value="ABC_TRANSPORTER_1"/>
    <property type="match status" value="1"/>
</dbReference>
<dbReference type="PANTHER" id="PTHR43394">
    <property type="entry name" value="ATP-DEPENDENT PERMEASE MDL1, MITOCHONDRIAL"/>
    <property type="match status" value="1"/>
</dbReference>
<dbReference type="InterPro" id="IPR003593">
    <property type="entry name" value="AAA+_ATPase"/>
</dbReference>
<reference evidence="12" key="1">
    <citation type="submission" date="2020-10" db="EMBL/GenBank/DDBJ databases">
        <title>Taxonomic study of unclassified bacteria belonging to the class Ktedonobacteria.</title>
        <authorList>
            <person name="Yabe S."/>
            <person name="Wang C.M."/>
            <person name="Zheng Y."/>
            <person name="Sakai Y."/>
            <person name="Cavaletti L."/>
            <person name="Monciardini P."/>
            <person name="Donadio S."/>
        </authorList>
    </citation>
    <scope>NUCLEOTIDE SEQUENCE</scope>
    <source>
        <strain evidence="12">ID150040</strain>
    </source>
</reference>
<dbReference type="InterPro" id="IPR036640">
    <property type="entry name" value="ABC1_TM_sf"/>
</dbReference>
<dbReference type="SUPFAM" id="SSF90123">
    <property type="entry name" value="ABC transporter transmembrane region"/>
    <property type="match status" value="1"/>
</dbReference>
<dbReference type="CDD" id="cd18564">
    <property type="entry name" value="ABC_6TM_exporter_like"/>
    <property type="match status" value="1"/>
</dbReference>
<evidence type="ECO:0000259" key="10">
    <source>
        <dbReference type="PROSITE" id="PS50893"/>
    </source>
</evidence>
<keyword evidence="13" id="KW-1185">Reference proteome</keyword>
<keyword evidence="4 9" id="KW-0812">Transmembrane</keyword>
<dbReference type="InterPro" id="IPR039421">
    <property type="entry name" value="Type_1_exporter"/>
</dbReference>
<dbReference type="Proteomes" id="UP000597444">
    <property type="component" value="Unassembled WGS sequence"/>
</dbReference>
<sequence length="586" mass="64558">MFHPASSAHENLSFRAVARHFLPLLRPFWFSLCWAVVAMVFDALLTVLRPWPLKIVIDHVLSHRSSHVPLFANWLDHFSGGRVAVLYGACAANLLIAIGTGLLTYSYTCALGDVAQRLVFLLRGRLFAHMQRLSLQFHDHQRIGDLISRLTSDMQAIQDIIANGSILLFSNACLLIGMVALMFWLNWQFALAALAGAPLLFWTVFQSTRRVKAATRTARASDGLLGSVAQETLTAIRIVQGLAQEEQQDQRFQAYSTTSLHAYLETVRYQARVAPLVDLLAAVGLVIVMWYGTTRVLEGSVTTGDMLIFFAYVTNLYSPMKALARLSDALNKASVGAERITEVLCIDQGISERNDARAVSRVGGSIEFRDVSFWYEQGRPVLSHVNLQIAPGEKIAVMGATGEGKSTLVSLIPRLYDPGEGSVLIDGEDIRTYTVQSLRDQISLVLQDALLFRGTIYDNIAFGRTDASDEEIIAAARTANADEFIQRLPDGYHTMIAERGVTLSGGQKQRIAIARAILRDAPILILDEPTTGLDAATEQKVVEALERAAARRTTITITHGLAPLRLADRVLLLKGGRIVEERSFQT</sequence>
<feature type="domain" description="ABC transporter" evidence="10">
    <location>
        <begin position="366"/>
        <end position="586"/>
    </location>
</feature>
<keyword evidence="6" id="KW-0067">ATP-binding</keyword>
<dbReference type="AlphaFoldDB" id="A0A8J3ICY0"/>
<evidence type="ECO:0000256" key="7">
    <source>
        <dbReference type="ARBA" id="ARBA00022989"/>
    </source>
</evidence>
<dbReference type="GO" id="GO:0016887">
    <property type="term" value="F:ATP hydrolysis activity"/>
    <property type="evidence" value="ECO:0007669"/>
    <property type="project" value="InterPro"/>
</dbReference>
<keyword evidence="8 9" id="KW-0472">Membrane</keyword>
<dbReference type="Gene3D" id="3.40.50.300">
    <property type="entry name" value="P-loop containing nucleotide triphosphate hydrolases"/>
    <property type="match status" value="1"/>
</dbReference>
<evidence type="ECO:0000259" key="11">
    <source>
        <dbReference type="PROSITE" id="PS50929"/>
    </source>
</evidence>
<dbReference type="SMART" id="SM00382">
    <property type="entry name" value="AAA"/>
    <property type="match status" value="1"/>
</dbReference>
<dbReference type="InterPro" id="IPR003439">
    <property type="entry name" value="ABC_transporter-like_ATP-bd"/>
</dbReference>
<dbReference type="Pfam" id="PF00005">
    <property type="entry name" value="ABC_tran"/>
    <property type="match status" value="1"/>
</dbReference>
<comment type="caution">
    <text evidence="12">The sequence shown here is derived from an EMBL/GenBank/DDBJ whole genome shotgun (WGS) entry which is preliminary data.</text>
</comment>
<dbReference type="RefSeq" id="WP_220201134.1">
    <property type="nucleotide sequence ID" value="NZ_BNJK01000001.1"/>
</dbReference>
<organism evidence="12 13">
    <name type="scientific">Reticulibacter mediterranei</name>
    <dbReference type="NCBI Taxonomy" id="2778369"/>
    <lineage>
        <taxon>Bacteria</taxon>
        <taxon>Bacillati</taxon>
        <taxon>Chloroflexota</taxon>
        <taxon>Ktedonobacteria</taxon>
        <taxon>Ktedonobacterales</taxon>
        <taxon>Reticulibacteraceae</taxon>
        <taxon>Reticulibacter</taxon>
    </lineage>
</organism>
<protein>
    <submittedName>
        <fullName evidence="12">Protein-tyrosine-phosphatase</fullName>
    </submittedName>
</protein>
<evidence type="ECO:0000256" key="1">
    <source>
        <dbReference type="ARBA" id="ARBA00004651"/>
    </source>
</evidence>
<dbReference type="GO" id="GO:0015421">
    <property type="term" value="F:ABC-type oligopeptide transporter activity"/>
    <property type="evidence" value="ECO:0007669"/>
    <property type="project" value="TreeGrafter"/>
</dbReference>
<dbReference type="PANTHER" id="PTHR43394:SF1">
    <property type="entry name" value="ATP-BINDING CASSETTE SUB-FAMILY B MEMBER 10, MITOCHONDRIAL"/>
    <property type="match status" value="1"/>
</dbReference>
<keyword evidence="3" id="KW-1003">Cell membrane</keyword>
<accession>A0A8J3ICY0</accession>
<dbReference type="FunFam" id="3.40.50.300:FF:000221">
    <property type="entry name" value="Multidrug ABC transporter ATP-binding protein"/>
    <property type="match status" value="1"/>
</dbReference>
<dbReference type="EMBL" id="BNJK01000001">
    <property type="protein sequence ID" value="GHO90140.1"/>
    <property type="molecule type" value="Genomic_DNA"/>
</dbReference>
<feature type="transmembrane region" description="Helical" evidence="9">
    <location>
        <begin position="28"/>
        <end position="48"/>
    </location>
</feature>
<dbReference type="InterPro" id="IPR027417">
    <property type="entry name" value="P-loop_NTPase"/>
</dbReference>
<dbReference type="SUPFAM" id="SSF52540">
    <property type="entry name" value="P-loop containing nucleoside triphosphate hydrolases"/>
    <property type="match status" value="1"/>
</dbReference>
<comment type="subcellular location">
    <subcellularLocation>
        <location evidence="1">Cell membrane</location>
        <topology evidence="1">Multi-pass membrane protein</topology>
    </subcellularLocation>
</comment>
<evidence type="ECO:0000256" key="8">
    <source>
        <dbReference type="ARBA" id="ARBA00023136"/>
    </source>
</evidence>